<reference evidence="1 2" key="1">
    <citation type="journal article" date="2018" name="Mol. Biol. Evol.">
        <title>Broad Genomic Sampling Reveals a Smut Pathogenic Ancestry of the Fungal Clade Ustilaginomycotina.</title>
        <authorList>
            <person name="Kijpornyongpan T."/>
            <person name="Mondo S.J."/>
            <person name="Barry K."/>
            <person name="Sandor L."/>
            <person name="Lee J."/>
            <person name="Lipzen A."/>
            <person name="Pangilinan J."/>
            <person name="LaButti K."/>
            <person name="Hainaut M."/>
            <person name="Henrissat B."/>
            <person name="Grigoriev I.V."/>
            <person name="Spatafora J.W."/>
            <person name="Aime M.C."/>
        </authorList>
    </citation>
    <scope>NUCLEOTIDE SEQUENCE [LARGE SCALE GENOMIC DNA]</scope>
    <source>
        <strain evidence="1 2">SA 807</strain>
    </source>
</reference>
<dbReference type="Proteomes" id="UP000245626">
    <property type="component" value="Unassembled WGS sequence"/>
</dbReference>
<dbReference type="EMBL" id="KZ820226">
    <property type="protein sequence ID" value="PWN48318.1"/>
    <property type="molecule type" value="Genomic_DNA"/>
</dbReference>
<keyword evidence="2" id="KW-1185">Reference proteome</keyword>
<name>A0ACD0NR40_9BASI</name>
<sequence>DFDKGSNGTVAAIIYEFKDFAKLGKETKERDVFGFALKTYVCTTQAMAQKLCEEKDLGKFIVDESKGPTPSILNQRIDFGTDGQPKTISYPVNQTGYYCLGATVVPLTSLPVDSNTKANIHAAFKGRVTFNNSFKGNLPAAEYPKLSFYFYLTAVYAILGLFWFYLCVKHRDQLLTVQHFISGTIIFLIVEMAFQWLYYWYLNSHLIDFFRIQSVEHQASETAAARFLLVMTSILDATRNSLSFFLLLIVSMGYGVIRPSIGPVMTRIRILTAGHFVFGVLYSVGIVLIQIDQGGAWVLFFIFPLAITLTTFLTWIMHSLNHSIDHLTARKQTFKKMMFTKLYRILLGAVIVIFLFFVISSIAFSQSGGEGFSPKTWAYRWFLLDGWLGSLYLAVFSAIAWVWRPTGNNMRLAMSDELATDDDPDAEGFEVDTFSPFTRDEDDDDEAKPSSAGQNRAVRPGPRSAGVGGGATARAGQTAMPERRSVGEDDVVFEIGDDEDDGVRAGRGGAQGERGTAGERQGLMSLDDGEEDGNESKETLVPGRMEGGKDKKED</sequence>
<proteinExistence type="predicted"/>
<gene>
    <name evidence="1" type="ORF">IE53DRAFT_370721</name>
</gene>
<accession>A0ACD0NR40</accession>
<feature type="non-terminal residue" evidence="1">
    <location>
        <position position="1"/>
    </location>
</feature>
<protein>
    <submittedName>
        <fullName evidence="1">Uncharacterized protein</fullName>
    </submittedName>
</protein>
<organism evidence="1 2">
    <name type="scientific">Violaceomyces palustris</name>
    <dbReference type="NCBI Taxonomy" id="1673888"/>
    <lineage>
        <taxon>Eukaryota</taxon>
        <taxon>Fungi</taxon>
        <taxon>Dikarya</taxon>
        <taxon>Basidiomycota</taxon>
        <taxon>Ustilaginomycotina</taxon>
        <taxon>Ustilaginomycetes</taxon>
        <taxon>Violaceomycetales</taxon>
        <taxon>Violaceomycetaceae</taxon>
        <taxon>Violaceomyces</taxon>
    </lineage>
</organism>
<evidence type="ECO:0000313" key="2">
    <source>
        <dbReference type="Proteomes" id="UP000245626"/>
    </source>
</evidence>
<evidence type="ECO:0000313" key="1">
    <source>
        <dbReference type="EMBL" id="PWN48318.1"/>
    </source>
</evidence>